<dbReference type="Gene3D" id="3.30.720.120">
    <property type="match status" value="1"/>
</dbReference>
<reference evidence="3" key="1">
    <citation type="journal article" date="2019" name="Int. J. Syst. Evol. Microbiol.">
        <title>The Global Catalogue of Microorganisms (GCM) 10K type strain sequencing project: providing services to taxonomists for standard genome sequencing and annotation.</title>
        <authorList>
            <consortium name="The Broad Institute Genomics Platform"/>
            <consortium name="The Broad Institute Genome Sequencing Center for Infectious Disease"/>
            <person name="Wu L."/>
            <person name="Ma J."/>
        </authorList>
    </citation>
    <scope>NUCLEOTIDE SEQUENCE [LARGE SCALE GENOMIC DNA]</scope>
    <source>
        <strain evidence="3">KCTC 23701</strain>
    </source>
</reference>
<evidence type="ECO:0000313" key="2">
    <source>
        <dbReference type="EMBL" id="GHD60553.1"/>
    </source>
</evidence>
<dbReference type="SUPFAM" id="SSF54593">
    <property type="entry name" value="Glyoxalase/Bleomycin resistance protein/Dihydroxybiphenyl dioxygenase"/>
    <property type="match status" value="1"/>
</dbReference>
<name>A0ABQ3GZ17_9NEIS</name>
<sequence length="183" mass="19771">MHRRMAVPPVIAGPDGLRWNVFTLSSAAMKQPVPPIPPDYTAVTPYLIVDDAHAALDFYKAAFGATETLRFEGDGGSISHAELRINGQPLMLASEHPEYEAHSPQTVGGSPVGLLLYVEDVDATVARAVGLGAMLTRPVADQFYGDRSGTLVDPFGHRWYISSQRERLSAEEMHARASAAGKE</sequence>
<dbReference type="Gene3D" id="3.30.720.110">
    <property type="match status" value="1"/>
</dbReference>
<comment type="caution">
    <text evidence="2">The sequence shown here is derived from an EMBL/GenBank/DDBJ whole genome shotgun (WGS) entry which is preliminary data.</text>
</comment>
<dbReference type="PROSITE" id="PS51819">
    <property type="entry name" value="VOC"/>
    <property type="match status" value="1"/>
</dbReference>
<dbReference type="InterPro" id="IPR004360">
    <property type="entry name" value="Glyas_Fos-R_dOase_dom"/>
</dbReference>
<dbReference type="InterPro" id="IPR037523">
    <property type="entry name" value="VOC_core"/>
</dbReference>
<keyword evidence="3" id="KW-1185">Reference proteome</keyword>
<organism evidence="2 3">
    <name type="scientific">Jeongeupia chitinilytica</name>
    <dbReference type="NCBI Taxonomy" id="1041641"/>
    <lineage>
        <taxon>Bacteria</taxon>
        <taxon>Pseudomonadati</taxon>
        <taxon>Pseudomonadota</taxon>
        <taxon>Betaproteobacteria</taxon>
        <taxon>Neisseriales</taxon>
        <taxon>Chitinibacteraceae</taxon>
        <taxon>Jeongeupia</taxon>
    </lineage>
</organism>
<dbReference type="PANTHER" id="PTHR34109">
    <property type="entry name" value="BNAUNNG04460D PROTEIN-RELATED"/>
    <property type="match status" value="1"/>
</dbReference>
<gene>
    <name evidence="2" type="primary">phnB</name>
    <name evidence="2" type="ORF">GCM10007350_13770</name>
</gene>
<dbReference type="Pfam" id="PF00903">
    <property type="entry name" value="Glyoxalase"/>
    <property type="match status" value="1"/>
</dbReference>
<protein>
    <submittedName>
        <fullName evidence="2">Glyoxalase</fullName>
    </submittedName>
</protein>
<dbReference type="EMBL" id="BMYO01000003">
    <property type="protein sequence ID" value="GHD60553.1"/>
    <property type="molecule type" value="Genomic_DNA"/>
</dbReference>
<feature type="domain" description="VOC" evidence="1">
    <location>
        <begin position="37"/>
        <end position="164"/>
    </location>
</feature>
<dbReference type="PANTHER" id="PTHR34109:SF1">
    <property type="entry name" value="VOC DOMAIN-CONTAINING PROTEIN"/>
    <property type="match status" value="1"/>
</dbReference>
<proteinExistence type="predicted"/>
<dbReference type="CDD" id="cd07246">
    <property type="entry name" value="VOC_like"/>
    <property type="match status" value="1"/>
</dbReference>
<dbReference type="Proteomes" id="UP000604737">
    <property type="component" value="Unassembled WGS sequence"/>
</dbReference>
<evidence type="ECO:0000313" key="3">
    <source>
        <dbReference type="Proteomes" id="UP000604737"/>
    </source>
</evidence>
<evidence type="ECO:0000259" key="1">
    <source>
        <dbReference type="PROSITE" id="PS51819"/>
    </source>
</evidence>
<accession>A0ABQ3GZ17</accession>
<dbReference type="InterPro" id="IPR029068">
    <property type="entry name" value="Glyas_Bleomycin-R_OHBP_Dase"/>
</dbReference>
<dbReference type="RefSeq" id="WP_229797472.1">
    <property type="nucleotide sequence ID" value="NZ_BMYO01000003.1"/>
</dbReference>